<dbReference type="Pfam" id="PF17940">
    <property type="entry name" value="TetR_C_31"/>
    <property type="match status" value="1"/>
</dbReference>
<evidence type="ECO:0000313" key="3">
    <source>
        <dbReference type="Proteomes" id="UP000186919"/>
    </source>
</evidence>
<feature type="domain" description="Tetracyclin repressor-like C-terminal group 31" evidence="1">
    <location>
        <begin position="64"/>
        <end position="168"/>
    </location>
</feature>
<reference evidence="2 3" key="1">
    <citation type="submission" date="2016-01" db="EMBL/GenBank/DDBJ databases">
        <title>Mycobacterium immunogenum strain CD11_6 genome sequencing and assembly.</title>
        <authorList>
            <person name="Kaur G."/>
            <person name="Nair G.R."/>
            <person name="Mayilraj S."/>
        </authorList>
    </citation>
    <scope>NUCLEOTIDE SEQUENCE [LARGE SCALE GENOMIC DNA]</scope>
    <source>
        <strain evidence="2 3">CD11-6</strain>
    </source>
</reference>
<evidence type="ECO:0000313" key="2">
    <source>
        <dbReference type="EMBL" id="OAT67016.1"/>
    </source>
</evidence>
<dbReference type="Gene3D" id="1.10.357.10">
    <property type="entry name" value="Tetracycline Repressor, domain 2"/>
    <property type="match status" value="1"/>
</dbReference>
<dbReference type="InterPro" id="IPR009057">
    <property type="entry name" value="Homeodomain-like_sf"/>
</dbReference>
<comment type="caution">
    <text evidence="2">The sequence shown here is derived from an EMBL/GenBank/DDBJ whole genome shotgun (WGS) entry which is preliminary data.</text>
</comment>
<accession>A0A179V9N2</accession>
<gene>
    <name evidence="2" type="ORF">AWB85_15510</name>
</gene>
<name>A0A179V9N2_9MYCO</name>
<dbReference type="Proteomes" id="UP000186919">
    <property type="component" value="Unassembled WGS sequence"/>
</dbReference>
<dbReference type="AlphaFoldDB" id="A0A179V9N2"/>
<sequence>MLGTAGLEGLTFRRVDEAARMPRGTATSHFHSRSALLVRVASEVVARHQALWHMAIVSRPAAQIADVVEILNDYVSQMLGAGAVELRAEAELSGLAQRHPAVYSALVDAQRRRATLMTVWLRRVLPEVGDAEVQALVDAISGLCMRCAWFQCVEELPRSTIEVLLEALAVPSSAGRPHPINRPVVS</sequence>
<proteinExistence type="predicted"/>
<organism evidence="2 3">
    <name type="scientific">Mycobacteroides immunogenum</name>
    <dbReference type="NCBI Taxonomy" id="83262"/>
    <lineage>
        <taxon>Bacteria</taxon>
        <taxon>Bacillati</taxon>
        <taxon>Actinomycetota</taxon>
        <taxon>Actinomycetes</taxon>
        <taxon>Mycobacteriales</taxon>
        <taxon>Mycobacteriaceae</taxon>
        <taxon>Mycobacteroides</taxon>
    </lineage>
</organism>
<dbReference type="EMBL" id="LQYE01000031">
    <property type="protein sequence ID" value="OAT67016.1"/>
    <property type="molecule type" value="Genomic_DNA"/>
</dbReference>
<protein>
    <recommendedName>
        <fullName evidence="1">Tetracyclin repressor-like C-terminal group 31 domain-containing protein</fullName>
    </recommendedName>
</protein>
<dbReference type="SUPFAM" id="SSF46689">
    <property type="entry name" value="Homeodomain-like"/>
    <property type="match status" value="1"/>
</dbReference>
<dbReference type="InterPro" id="IPR041583">
    <property type="entry name" value="TetR_C_31"/>
</dbReference>
<evidence type="ECO:0000259" key="1">
    <source>
        <dbReference type="Pfam" id="PF17940"/>
    </source>
</evidence>